<keyword evidence="3" id="KW-1185">Reference proteome</keyword>
<gene>
    <name evidence="2" type="ORF">Q764_09660</name>
</gene>
<accession>A0A0A2ML71</accession>
<reference evidence="2 3" key="1">
    <citation type="submission" date="2013-09" db="EMBL/GenBank/DDBJ databases">
        <authorList>
            <person name="Zeng Z."/>
            <person name="Chen C."/>
        </authorList>
    </citation>
    <scope>NUCLEOTIDE SEQUENCE [LARGE SCALE GENOMIC DNA]</scope>
    <source>
        <strain evidence="2 3">GH29-5</strain>
    </source>
</reference>
<dbReference type="InterPro" id="IPR011322">
    <property type="entry name" value="N-reg_PII-like_a/b"/>
</dbReference>
<evidence type="ECO:0000313" key="3">
    <source>
        <dbReference type="Proteomes" id="UP000030121"/>
    </source>
</evidence>
<protein>
    <recommendedName>
        <fullName evidence="1">DUF2007 domain-containing protein</fullName>
    </recommendedName>
</protein>
<feature type="domain" description="DUF2007" evidence="1">
    <location>
        <begin position="9"/>
        <end position="70"/>
    </location>
</feature>
<organism evidence="2 3">
    <name type="scientific">Flavobacterium suncheonense GH29-5 = DSM 17707</name>
    <dbReference type="NCBI Taxonomy" id="1121899"/>
    <lineage>
        <taxon>Bacteria</taxon>
        <taxon>Pseudomonadati</taxon>
        <taxon>Bacteroidota</taxon>
        <taxon>Flavobacteriia</taxon>
        <taxon>Flavobacteriales</taxon>
        <taxon>Flavobacteriaceae</taxon>
        <taxon>Flavobacterium</taxon>
    </lineage>
</organism>
<dbReference type="STRING" id="1121899.GCA_000430025_02167"/>
<evidence type="ECO:0000259" key="1">
    <source>
        <dbReference type="Pfam" id="PF09413"/>
    </source>
</evidence>
<dbReference type="Gene3D" id="3.30.70.790">
    <property type="entry name" value="UreE, C-terminal domain"/>
    <property type="match status" value="1"/>
</dbReference>
<dbReference type="AlphaFoldDB" id="A0A0A2ML71"/>
<dbReference type="InterPro" id="IPR018551">
    <property type="entry name" value="DUF2007"/>
</dbReference>
<evidence type="ECO:0000313" key="2">
    <source>
        <dbReference type="EMBL" id="KGO89050.1"/>
    </source>
</evidence>
<dbReference type="Proteomes" id="UP000030121">
    <property type="component" value="Unassembled WGS sequence"/>
</dbReference>
<comment type="caution">
    <text evidence="2">The sequence shown here is derived from an EMBL/GenBank/DDBJ whole genome shotgun (WGS) entry which is preliminary data.</text>
</comment>
<dbReference type="SUPFAM" id="SSF54913">
    <property type="entry name" value="GlnB-like"/>
    <property type="match status" value="1"/>
</dbReference>
<dbReference type="EMBL" id="JRLW01000012">
    <property type="protein sequence ID" value="KGO89050.1"/>
    <property type="molecule type" value="Genomic_DNA"/>
</dbReference>
<proteinExistence type="predicted"/>
<dbReference type="OrthoDB" id="8480302at2"/>
<name>A0A0A2ML71_9FLAO</name>
<sequence length="79" mass="9154">MNDFVTVAVFDYPHEITVLKHLLDQAEIDYFFENETMMNIAPMYSQALGGIRLKVHPEDAETVREILKKLNDESNLKIV</sequence>
<dbReference type="eggNOG" id="ENOG50333NH">
    <property type="taxonomic scope" value="Bacteria"/>
</dbReference>
<dbReference type="Pfam" id="PF09413">
    <property type="entry name" value="DUF2007"/>
    <property type="match status" value="1"/>
</dbReference>